<dbReference type="Proteomes" id="UP000265862">
    <property type="component" value="Unassembled WGS sequence"/>
</dbReference>
<sequence length="120" mass="12607">MNNSKSIKINIKPEAADKIKAQAAGQVVLLALNDGSNKYSDIGGSCTIGANFQFVILNQPDSDFPIKVDNNADLDMYTSSAELQYLDGGLIVSQKDAALSLADDSGVIDGAVTINVSKNN</sequence>
<comment type="caution">
    <text evidence="2">The sequence shown here is derived from an EMBL/GenBank/DDBJ whole genome shotgun (WGS) entry which is preliminary data.</text>
</comment>
<dbReference type="EMBL" id="QOCV01000002">
    <property type="protein sequence ID" value="RHW55219.1"/>
    <property type="molecule type" value="Genomic_DNA"/>
</dbReference>
<dbReference type="InterPro" id="IPR000361">
    <property type="entry name" value="ATAP_core_dom"/>
</dbReference>
<dbReference type="SUPFAM" id="SSF89360">
    <property type="entry name" value="HesB-like domain"/>
    <property type="match status" value="1"/>
</dbReference>
<dbReference type="RefSeq" id="WP_118897559.1">
    <property type="nucleotide sequence ID" value="NZ_QOCV01000002.1"/>
</dbReference>
<evidence type="ECO:0000313" key="2">
    <source>
        <dbReference type="EMBL" id="RHW55219.1"/>
    </source>
</evidence>
<dbReference type="Pfam" id="PF01521">
    <property type="entry name" value="Fe-S_biosyn"/>
    <property type="match status" value="1"/>
</dbReference>
<evidence type="ECO:0000259" key="1">
    <source>
        <dbReference type="Pfam" id="PF01521"/>
    </source>
</evidence>
<dbReference type="AlphaFoldDB" id="A0A396T050"/>
<proteinExistence type="predicted"/>
<organism evidence="2 3">
    <name type="scientific">Lactobacillus bombicola</name>
    <dbReference type="NCBI Taxonomy" id="1505723"/>
    <lineage>
        <taxon>Bacteria</taxon>
        <taxon>Bacillati</taxon>
        <taxon>Bacillota</taxon>
        <taxon>Bacilli</taxon>
        <taxon>Lactobacillales</taxon>
        <taxon>Lactobacillaceae</taxon>
        <taxon>Lactobacillus</taxon>
    </lineage>
</organism>
<feature type="domain" description="Core" evidence="1">
    <location>
        <begin position="8"/>
        <end position="115"/>
    </location>
</feature>
<evidence type="ECO:0000313" key="3">
    <source>
        <dbReference type="Proteomes" id="UP000265862"/>
    </source>
</evidence>
<dbReference type="InterPro" id="IPR035903">
    <property type="entry name" value="HesB-like_dom_sf"/>
</dbReference>
<reference evidence="2 3" key="1">
    <citation type="submission" date="2018-07" db="EMBL/GenBank/DDBJ databases">
        <title>Genome sequences of six Lactobacillus spp. isolated from bumble bee guts.</title>
        <authorList>
            <person name="Motta E.V.S."/>
            <person name="Moran N.A."/>
        </authorList>
    </citation>
    <scope>NUCLEOTIDE SEQUENCE [LARGE SCALE GENOMIC DNA]</scope>
    <source>
        <strain evidence="2 3">OCC3</strain>
    </source>
</reference>
<accession>A0A396T050</accession>
<dbReference type="Gene3D" id="2.60.300.12">
    <property type="entry name" value="HesB-like domain"/>
    <property type="match status" value="1"/>
</dbReference>
<name>A0A396T050_9LACO</name>
<gene>
    <name evidence="2" type="ORF">DS835_01180</name>
</gene>
<protein>
    <submittedName>
        <fullName evidence="2">Iron-sulfur cluster biosynthesis family protein</fullName>
    </submittedName>
</protein>